<proteinExistence type="inferred from homology"/>
<dbReference type="GO" id="GO:0004407">
    <property type="term" value="F:histone deacetylase activity"/>
    <property type="evidence" value="ECO:0007669"/>
    <property type="project" value="TreeGrafter"/>
</dbReference>
<reference evidence="6" key="2">
    <citation type="submission" date="2020-09" db="EMBL/GenBank/DDBJ databases">
        <authorList>
            <person name="Sun Q."/>
            <person name="Ohkuma M."/>
        </authorList>
    </citation>
    <scope>NUCLEOTIDE SEQUENCE</scope>
    <source>
        <strain evidence="6">JCM 14719</strain>
    </source>
</reference>
<sequence>MAHRSVFVYSPDCLAYRFHPDHPFDQRRLFLTLDLLQEWGLITPEQIVAPRMATDEELRLAHEAAYIDAVKRASENPEAQDAYLAHGIGTEDNPAFPRMHEAAALAVGGTLLAAEWVMEGKADHAVNLAGGLHHALRGRASGFCIYNDCAVAIAWLRRHYGARVLYLDTDAHHGDGVQWAFYDDPDVLTISVHETGRTLFPGTGFVHERGDGPGFGYSVNVPLEPFTEDDAWLEAYIAVVERVARRFRPDVIVTQNGCDAHVWDPLSHLCATTRIYAEIPKLAHRLAHELCDGRLVAVGGGGYDIWRVVPRAWALLWAELVDRPFAGNPKLPRAWLERWQPHSPVPLPEQLLDPPDIVPPIPRRSEIDRRNRRTVELALLYAP</sequence>
<keyword evidence="7" id="KW-1185">Reference proteome</keyword>
<dbReference type="Proteomes" id="UP000637720">
    <property type="component" value="Unassembled WGS sequence"/>
</dbReference>
<gene>
    <name evidence="6" type="ORF">GCM10007043_01600</name>
</gene>
<evidence type="ECO:0000256" key="1">
    <source>
        <dbReference type="ARBA" id="ARBA00005101"/>
    </source>
</evidence>
<dbReference type="InterPro" id="IPR000286">
    <property type="entry name" value="HDACs"/>
</dbReference>
<dbReference type="InterPro" id="IPR023696">
    <property type="entry name" value="Ureohydrolase_dom_sf"/>
</dbReference>
<comment type="caution">
    <text evidence="6">The sequence shown here is derived from an EMBL/GenBank/DDBJ whole genome shotgun (WGS) entry which is preliminary data.</text>
</comment>
<dbReference type="SUPFAM" id="SSF52768">
    <property type="entry name" value="Arginase/deacetylase"/>
    <property type="match status" value="1"/>
</dbReference>
<evidence type="ECO:0000313" key="7">
    <source>
        <dbReference type="Proteomes" id="UP000637720"/>
    </source>
</evidence>
<evidence type="ECO:0000256" key="2">
    <source>
        <dbReference type="ARBA" id="ARBA00005947"/>
    </source>
</evidence>
<dbReference type="GO" id="GO:0040029">
    <property type="term" value="P:epigenetic regulation of gene expression"/>
    <property type="evidence" value="ECO:0007669"/>
    <property type="project" value="TreeGrafter"/>
</dbReference>
<dbReference type="PRINTS" id="PR01270">
    <property type="entry name" value="HDASUPER"/>
</dbReference>
<dbReference type="PRINTS" id="PR01272">
    <property type="entry name" value="ACUCPROTEIN"/>
</dbReference>
<comment type="pathway">
    <text evidence="1">Ketone degradation; acetoin degradation.</text>
</comment>
<dbReference type="Gene3D" id="3.40.800.20">
    <property type="entry name" value="Histone deacetylase domain"/>
    <property type="match status" value="1"/>
</dbReference>
<reference evidence="6" key="1">
    <citation type="journal article" date="2014" name="Int. J. Syst. Evol. Microbiol.">
        <title>Complete genome sequence of Corynebacterium casei LMG S-19264T (=DSM 44701T), isolated from a smear-ripened cheese.</title>
        <authorList>
            <consortium name="US DOE Joint Genome Institute (JGI-PGF)"/>
            <person name="Walter F."/>
            <person name="Albersmeier A."/>
            <person name="Kalinowski J."/>
            <person name="Ruckert C."/>
        </authorList>
    </citation>
    <scope>NUCLEOTIDE SEQUENCE</scope>
    <source>
        <strain evidence="6">JCM 14719</strain>
    </source>
</reference>
<dbReference type="PANTHER" id="PTHR10625">
    <property type="entry name" value="HISTONE DEACETYLASE HDAC1-RELATED"/>
    <property type="match status" value="1"/>
</dbReference>
<feature type="domain" description="Histone deacetylase" evidence="5">
    <location>
        <begin position="22"/>
        <end position="319"/>
    </location>
</feature>
<dbReference type="EMBL" id="BMOF01000001">
    <property type="protein sequence ID" value="GGJ91582.1"/>
    <property type="molecule type" value="Genomic_DNA"/>
</dbReference>
<dbReference type="PANTHER" id="PTHR10625:SF10">
    <property type="entry name" value="HISTONE DEACETYLASE HDAC1"/>
    <property type="match status" value="1"/>
</dbReference>
<dbReference type="InterPro" id="IPR003085">
    <property type="entry name" value="AcuC"/>
</dbReference>
<evidence type="ECO:0000259" key="5">
    <source>
        <dbReference type="Pfam" id="PF00850"/>
    </source>
</evidence>
<organism evidence="6 7">
    <name type="scientific">Calditerricola satsumensis</name>
    <dbReference type="NCBI Taxonomy" id="373054"/>
    <lineage>
        <taxon>Bacteria</taxon>
        <taxon>Bacillati</taxon>
        <taxon>Bacillota</taxon>
        <taxon>Bacilli</taxon>
        <taxon>Bacillales</taxon>
        <taxon>Bacillaceae</taxon>
        <taxon>Calditerricola</taxon>
    </lineage>
</organism>
<evidence type="ECO:0000256" key="3">
    <source>
        <dbReference type="ARBA" id="ARBA00020218"/>
    </source>
</evidence>
<dbReference type="CDD" id="cd09994">
    <property type="entry name" value="HDAC_AcuC_like"/>
    <property type="match status" value="1"/>
</dbReference>
<dbReference type="GO" id="GO:0045150">
    <property type="term" value="P:acetoin catabolic process"/>
    <property type="evidence" value="ECO:0007669"/>
    <property type="project" value="UniProtKB-UniPathway"/>
</dbReference>
<evidence type="ECO:0000256" key="4">
    <source>
        <dbReference type="ARBA" id="ARBA00022627"/>
    </source>
</evidence>
<keyword evidence="4" id="KW-0006">Acetoin catabolism</keyword>
<comment type="similarity">
    <text evidence="2">Belongs to the histone deacetylase family.</text>
</comment>
<name>A0A8J3B6F8_9BACI</name>
<accession>A0A8J3B6F8</accession>
<evidence type="ECO:0000313" key="6">
    <source>
        <dbReference type="EMBL" id="GGJ91582.1"/>
    </source>
</evidence>
<dbReference type="UniPathway" id="UPA00040"/>
<dbReference type="RefSeq" id="WP_188816529.1">
    <property type="nucleotide sequence ID" value="NZ_BMOF01000001.1"/>
</dbReference>
<dbReference type="InterPro" id="IPR023801">
    <property type="entry name" value="His_deacetylse_dom"/>
</dbReference>
<protein>
    <recommendedName>
        <fullName evidence="3">Acetoin utilization protein AcuC</fullName>
    </recommendedName>
</protein>
<dbReference type="Pfam" id="PF00850">
    <property type="entry name" value="Hist_deacetyl"/>
    <property type="match status" value="1"/>
</dbReference>
<dbReference type="AlphaFoldDB" id="A0A8J3B6F8"/>
<dbReference type="InterPro" id="IPR037138">
    <property type="entry name" value="His_deacetylse_dom_sf"/>
</dbReference>